<sequence>MNREHGVTVSSITHCCTRADPDGCCTATVTTPALPERSLPEDRSAIDSTKDKVDFPECPGREFSDGVTRSLQKCNGTWKIKLKQRSHLFHDEYLSSSKNIYLNSYVTIECKASKTTVLPKCPRLAETTVTVPQDEADLDTRRHDMNVKI</sequence>
<accession>A0AAV4WBQ3</accession>
<keyword evidence="2" id="KW-1185">Reference proteome</keyword>
<gene>
    <name evidence="1" type="ORF">CDAR_412071</name>
</gene>
<organism evidence="1 2">
    <name type="scientific">Caerostris darwini</name>
    <dbReference type="NCBI Taxonomy" id="1538125"/>
    <lineage>
        <taxon>Eukaryota</taxon>
        <taxon>Metazoa</taxon>
        <taxon>Ecdysozoa</taxon>
        <taxon>Arthropoda</taxon>
        <taxon>Chelicerata</taxon>
        <taxon>Arachnida</taxon>
        <taxon>Araneae</taxon>
        <taxon>Araneomorphae</taxon>
        <taxon>Entelegynae</taxon>
        <taxon>Araneoidea</taxon>
        <taxon>Araneidae</taxon>
        <taxon>Caerostris</taxon>
    </lineage>
</organism>
<dbReference type="Proteomes" id="UP001054837">
    <property type="component" value="Unassembled WGS sequence"/>
</dbReference>
<reference evidence="1 2" key="1">
    <citation type="submission" date="2021-06" db="EMBL/GenBank/DDBJ databases">
        <title>Caerostris darwini draft genome.</title>
        <authorList>
            <person name="Kono N."/>
            <person name="Arakawa K."/>
        </authorList>
    </citation>
    <scope>NUCLEOTIDE SEQUENCE [LARGE SCALE GENOMIC DNA]</scope>
</reference>
<protein>
    <submittedName>
        <fullName evidence="1">Uncharacterized protein</fullName>
    </submittedName>
</protein>
<dbReference type="AlphaFoldDB" id="A0AAV4WBQ3"/>
<proteinExistence type="predicted"/>
<name>A0AAV4WBQ3_9ARAC</name>
<comment type="caution">
    <text evidence="1">The sequence shown here is derived from an EMBL/GenBank/DDBJ whole genome shotgun (WGS) entry which is preliminary data.</text>
</comment>
<evidence type="ECO:0000313" key="1">
    <source>
        <dbReference type="EMBL" id="GIY80395.1"/>
    </source>
</evidence>
<dbReference type="EMBL" id="BPLQ01014506">
    <property type="protein sequence ID" value="GIY80395.1"/>
    <property type="molecule type" value="Genomic_DNA"/>
</dbReference>
<evidence type="ECO:0000313" key="2">
    <source>
        <dbReference type="Proteomes" id="UP001054837"/>
    </source>
</evidence>